<dbReference type="EMBL" id="ASHM01166525">
    <property type="protein sequence ID" value="PNX64471.1"/>
    <property type="molecule type" value="Genomic_DNA"/>
</dbReference>
<gene>
    <name evidence="1" type="ORF">L195_g062131</name>
</gene>
<dbReference type="AlphaFoldDB" id="A0A2K3KDW9"/>
<dbReference type="Pfam" id="PF14223">
    <property type="entry name" value="Retrotran_gag_2"/>
    <property type="match status" value="1"/>
</dbReference>
<feature type="non-terminal residue" evidence="1">
    <location>
        <position position="1"/>
    </location>
</feature>
<evidence type="ECO:0000313" key="1">
    <source>
        <dbReference type="EMBL" id="PNX64471.1"/>
    </source>
</evidence>
<sequence length="106" mass="11920">PISDEELVGKILRSLPKRFDIKVTAIEEAHDLSSLNLDELIGSLQTYEIGLNRRNEKKDKNLAFASKSGADEQIESEGEESLAESMAMLGRQFNKLMKKVDQRPKS</sequence>
<evidence type="ECO:0000313" key="2">
    <source>
        <dbReference type="Proteomes" id="UP000236291"/>
    </source>
</evidence>
<protein>
    <submittedName>
        <fullName evidence="1">Gag-protease polyprotein</fullName>
    </submittedName>
</protein>
<dbReference type="Proteomes" id="UP000236291">
    <property type="component" value="Unassembled WGS sequence"/>
</dbReference>
<feature type="non-terminal residue" evidence="1">
    <location>
        <position position="106"/>
    </location>
</feature>
<reference evidence="1 2" key="2">
    <citation type="journal article" date="2017" name="Front. Plant Sci.">
        <title>Gene Classification and Mining of Molecular Markers Useful in Red Clover (Trifolium pratense) Breeding.</title>
        <authorList>
            <person name="Istvanek J."/>
            <person name="Dluhosova J."/>
            <person name="Dluhos P."/>
            <person name="Patkova L."/>
            <person name="Nedelnik J."/>
            <person name="Repkova J."/>
        </authorList>
    </citation>
    <scope>NUCLEOTIDE SEQUENCE [LARGE SCALE GENOMIC DNA]</scope>
    <source>
        <strain evidence="2">cv. Tatra</strain>
        <tissue evidence="1">Young leaves</tissue>
    </source>
</reference>
<accession>A0A2K3KDW9</accession>
<comment type="caution">
    <text evidence="1">The sequence shown here is derived from an EMBL/GenBank/DDBJ whole genome shotgun (WGS) entry which is preliminary data.</text>
</comment>
<proteinExistence type="predicted"/>
<keyword evidence="1" id="KW-0645">Protease</keyword>
<organism evidence="1 2">
    <name type="scientific">Trifolium pratense</name>
    <name type="common">Red clover</name>
    <dbReference type="NCBI Taxonomy" id="57577"/>
    <lineage>
        <taxon>Eukaryota</taxon>
        <taxon>Viridiplantae</taxon>
        <taxon>Streptophyta</taxon>
        <taxon>Embryophyta</taxon>
        <taxon>Tracheophyta</taxon>
        <taxon>Spermatophyta</taxon>
        <taxon>Magnoliopsida</taxon>
        <taxon>eudicotyledons</taxon>
        <taxon>Gunneridae</taxon>
        <taxon>Pentapetalae</taxon>
        <taxon>rosids</taxon>
        <taxon>fabids</taxon>
        <taxon>Fabales</taxon>
        <taxon>Fabaceae</taxon>
        <taxon>Papilionoideae</taxon>
        <taxon>50 kb inversion clade</taxon>
        <taxon>NPAAA clade</taxon>
        <taxon>Hologalegina</taxon>
        <taxon>IRL clade</taxon>
        <taxon>Trifolieae</taxon>
        <taxon>Trifolium</taxon>
    </lineage>
</organism>
<reference evidence="1 2" key="1">
    <citation type="journal article" date="2014" name="Am. J. Bot.">
        <title>Genome assembly and annotation for red clover (Trifolium pratense; Fabaceae).</title>
        <authorList>
            <person name="Istvanek J."/>
            <person name="Jaros M."/>
            <person name="Krenek A."/>
            <person name="Repkova J."/>
        </authorList>
    </citation>
    <scope>NUCLEOTIDE SEQUENCE [LARGE SCALE GENOMIC DNA]</scope>
    <source>
        <strain evidence="2">cv. Tatra</strain>
        <tissue evidence="1">Young leaves</tissue>
    </source>
</reference>
<dbReference type="GO" id="GO:0008233">
    <property type="term" value="F:peptidase activity"/>
    <property type="evidence" value="ECO:0007669"/>
    <property type="project" value="UniProtKB-KW"/>
</dbReference>
<dbReference type="GO" id="GO:0006508">
    <property type="term" value="P:proteolysis"/>
    <property type="evidence" value="ECO:0007669"/>
    <property type="project" value="UniProtKB-KW"/>
</dbReference>
<keyword evidence="1" id="KW-0378">Hydrolase</keyword>
<name>A0A2K3KDW9_TRIPR</name>